<evidence type="ECO:0000313" key="1">
    <source>
        <dbReference type="EMBL" id="URD72913.1"/>
    </source>
</evidence>
<keyword evidence="2" id="KW-1185">Reference proteome</keyword>
<dbReference type="Proteomes" id="UP001055439">
    <property type="component" value="Chromosome 1"/>
</dbReference>
<reference evidence="1" key="1">
    <citation type="submission" date="2022-05" db="EMBL/GenBank/DDBJ databases">
        <title>The Musa troglodytarum L. genome provides insights into the mechanism of non-climacteric behaviour and enrichment of carotenoids.</title>
        <authorList>
            <person name="Wang J."/>
        </authorList>
    </citation>
    <scope>NUCLEOTIDE SEQUENCE</scope>
    <source>
        <tissue evidence="1">Leaf</tissue>
    </source>
</reference>
<proteinExistence type="predicted"/>
<protein>
    <submittedName>
        <fullName evidence="1">Uncharacterized protein</fullName>
    </submittedName>
</protein>
<organism evidence="1 2">
    <name type="scientific">Musa troglodytarum</name>
    <name type="common">fe'i banana</name>
    <dbReference type="NCBI Taxonomy" id="320322"/>
    <lineage>
        <taxon>Eukaryota</taxon>
        <taxon>Viridiplantae</taxon>
        <taxon>Streptophyta</taxon>
        <taxon>Embryophyta</taxon>
        <taxon>Tracheophyta</taxon>
        <taxon>Spermatophyta</taxon>
        <taxon>Magnoliopsida</taxon>
        <taxon>Liliopsida</taxon>
        <taxon>Zingiberales</taxon>
        <taxon>Musaceae</taxon>
        <taxon>Musa</taxon>
    </lineage>
</organism>
<dbReference type="AlphaFoldDB" id="A0A9E7J9G4"/>
<gene>
    <name evidence="1" type="ORF">MUK42_36614</name>
</gene>
<accession>A0A9E7J9G4</accession>
<dbReference type="EMBL" id="CP097502">
    <property type="protein sequence ID" value="URD72913.1"/>
    <property type="molecule type" value="Genomic_DNA"/>
</dbReference>
<sequence>MEAAILPSVGLGVGPFATGRSHRQIPTPVIMAAMRSERDGGSNRLFLLGTGSSGDTCPMASQDKAGGKNIEGKGSFLNELAAVREGLLLCKE</sequence>
<name>A0A9E7J9G4_9LILI</name>
<evidence type="ECO:0000313" key="2">
    <source>
        <dbReference type="Proteomes" id="UP001055439"/>
    </source>
</evidence>